<protein>
    <submittedName>
        <fullName evidence="1">Uncharacterized protein</fullName>
    </submittedName>
</protein>
<organism evidence="1 2">
    <name type="scientific">Brassica cretica</name>
    <name type="common">Mustard</name>
    <dbReference type="NCBI Taxonomy" id="69181"/>
    <lineage>
        <taxon>Eukaryota</taxon>
        <taxon>Viridiplantae</taxon>
        <taxon>Streptophyta</taxon>
        <taxon>Embryophyta</taxon>
        <taxon>Tracheophyta</taxon>
        <taxon>Spermatophyta</taxon>
        <taxon>Magnoliopsida</taxon>
        <taxon>eudicotyledons</taxon>
        <taxon>Gunneridae</taxon>
        <taxon>Pentapetalae</taxon>
        <taxon>rosids</taxon>
        <taxon>malvids</taxon>
        <taxon>Brassicales</taxon>
        <taxon>Brassicaceae</taxon>
        <taxon>Brassiceae</taxon>
        <taxon>Brassica</taxon>
    </lineage>
</organism>
<gene>
    <name evidence="1" type="ORF">DY000_02029326</name>
</gene>
<sequence length="101" mass="11536">MNSLCREPNYWDTKLCTPFCEVSIPVYRKAVVREENQRESWLKRLYPEMSELQAKARKAKKDIAIEALAISVKSSFPQFETQSSTRVTAAVDADISIYAST</sequence>
<proteinExistence type="predicted"/>
<reference evidence="1 2" key="1">
    <citation type="journal article" date="2020" name="BMC Genomics">
        <title>Intraspecific diversification of the crop wild relative Brassica cretica Lam. using demographic model selection.</title>
        <authorList>
            <person name="Kioukis A."/>
            <person name="Michalopoulou V.A."/>
            <person name="Briers L."/>
            <person name="Pirintsos S."/>
            <person name="Studholme D.J."/>
            <person name="Pavlidis P."/>
            <person name="Sarris P.F."/>
        </authorList>
    </citation>
    <scope>NUCLEOTIDE SEQUENCE [LARGE SCALE GENOMIC DNA]</scope>
    <source>
        <strain evidence="2">cv. PFS-1207/04</strain>
    </source>
</reference>
<dbReference type="EMBL" id="QGKV02000649">
    <property type="protein sequence ID" value="KAF3578871.1"/>
    <property type="molecule type" value="Genomic_DNA"/>
</dbReference>
<accession>A0ABQ7DN11</accession>
<keyword evidence="2" id="KW-1185">Reference proteome</keyword>
<evidence type="ECO:0000313" key="2">
    <source>
        <dbReference type="Proteomes" id="UP000266723"/>
    </source>
</evidence>
<dbReference type="Proteomes" id="UP000266723">
    <property type="component" value="Unassembled WGS sequence"/>
</dbReference>
<name>A0ABQ7DN11_BRACR</name>
<comment type="caution">
    <text evidence="1">The sequence shown here is derived from an EMBL/GenBank/DDBJ whole genome shotgun (WGS) entry which is preliminary data.</text>
</comment>
<evidence type="ECO:0000313" key="1">
    <source>
        <dbReference type="EMBL" id="KAF3578871.1"/>
    </source>
</evidence>